<comment type="caution">
    <text evidence="2">The sequence shown here is derived from an EMBL/GenBank/DDBJ whole genome shotgun (WGS) entry which is preliminary data.</text>
</comment>
<gene>
    <name evidence="2" type="ORF">EHW67_00430</name>
</gene>
<evidence type="ECO:0000313" key="3">
    <source>
        <dbReference type="Proteomes" id="UP000267585"/>
    </source>
</evidence>
<dbReference type="RefSeq" id="WP_126160373.1">
    <property type="nucleotide sequence ID" value="NZ_RQPJ01000001.1"/>
</dbReference>
<dbReference type="OrthoDB" id="1450694at2"/>
<proteinExistence type="predicted"/>
<reference evidence="2 3" key="1">
    <citation type="submission" date="2018-11" db="EMBL/GenBank/DDBJ databases">
        <title>Arenibacter aquaticus sp.nov., a marine bacterium isolated from surface seawater in the South China Sea.</title>
        <authorList>
            <person name="Guo J."/>
            <person name="Sun J."/>
        </authorList>
    </citation>
    <scope>NUCLEOTIDE SEQUENCE [LARGE SCALE GENOMIC DNA]</scope>
    <source>
        <strain evidence="2 3">GUO666</strain>
    </source>
</reference>
<sequence length="85" mass="9732">MLYPRITHLISLGVLLFLCFCCREPLDKQPQNTTPESTPSLESQDKNKSLAPQKNVPDSNNSRNKNKYRNKSRTMDSLRVKIAVL</sequence>
<feature type="compositionally biased region" description="Polar residues" evidence="1">
    <location>
        <begin position="29"/>
        <end position="42"/>
    </location>
</feature>
<accession>A0A3S0AGC1</accession>
<protein>
    <submittedName>
        <fullName evidence="2">Uncharacterized protein</fullName>
    </submittedName>
</protein>
<evidence type="ECO:0000256" key="1">
    <source>
        <dbReference type="SAM" id="MobiDB-lite"/>
    </source>
</evidence>
<dbReference type="EMBL" id="RQPJ01000001">
    <property type="protein sequence ID" value="RTE55070.1"/>
    <property type="molecule type" value="Genomic_DNA"/>
</dbReference>
<keyword evidence="3" id="KW-1185">Reference proteome</keyword>
<evidence type="ECO:0000313" key="2">
    <source>
        <dbReference type="EMBL" id="RTE55070.1"/>
    </source>
</evidence>
<dbReference type="AlphaFoldDB" id="A0A3S0AGC1"/>
<name>A0A3S0AGC1_9FLAO</name>
<dbReference type="Proteomes" id="UP000267585">
    <property type="component" value="Unassembled WGS sequence"/>
</dbReference>
<organism evidence="2 3">
    <name type="scientific">Arenibacter aquaticus</name>
    <dbReference type="NCBI Taxonomy" id="2489054"/>
    <lineage>
        <taxon>Bacteria</taxon>
        <taxon>Pseudomonadati</taxon>
        <taxon>Bacteroidota</taxon>
        <taxon>Flavobacteriia</taxon>
        <taxon>Flavobacteriales</taxon>
        <taxon>Flavobacteriaceae</taxon>
        <taxon>Arenibacter</taxon>
    </lineage>
</organism>
<feature type="region of interest" description="Disordered" evidence="1">
    <location>
        <begin position="29"/>
        <end position="77"/>
    </location>
</feature>